<keyword evidence="4" id="KW-0969">Cilium</keyword>
<keyword evidence="4" id="KW-0282">Flagellum</keyword>
<keyword evidence="3 5" id="KW-0175">Coiled coil</keyword>
<dbReference type="InterPro" id="IPR000435">
    <property type="entry name" value="Tektins"/>
</dbReference>
<protein>
    <recommendedName>
        <fullName evidence="4">Tektin</fullName>
    </recommendedName>
</protein>
<comment type="similarity">
    <text evidence="1 4">Belongs to the tektin family.</text>
</comment>
<reference evidence="7" key="1">
    <citation type="submission" date="2016-11" db="UniProtKB">
        <authorList>
            <consortium name="WormBaseParasite"/>
        </authorList>
    </citation>
    <scope>IDENTIFICATION</scope>
</reference>
<evidence type="ECO:0000313" key="6">
    <source>
        <dbReference type="Proteomes" id="UP000095284"/>
    </source>
</evidence>
<dbReference type="Pfam" id="PF03148">
    <property type="entry name" value="Tektin"/>
    <property type="match status" value="1"/>
</dbReference>
<dbReference type="eggNOG" id="KOG2685">
    <property type="taxonomic scope" value="Eukaryota"/>
</dbReference>
<evidence type="ECO:0000256" key="5">
    <source>
        <dbReference type="SAM" id="Coils"/>
    </source>
</evidence>
<dbReference type="AlphaFoldDB" id="A0A1I7SME0"/>
<evidence type="ECO:0000256" key="1">
    <source>
        <dbReference type="ARBA" id="ARBA00007209"/>
    </source>
</evidence>
<evidence type="ECO:0000256" key="4">
    <source>
        <dbReference type="RuleBase" id="RU367040"/>
    </source>
</evidence>
<dbReference type="GO" id="GO:0005930">
    <property type="term" value="C:axoneme"/>
    <property type="evidence" value="ECO:0007669"/>
    <property type="project" value="UniProtKB-SubCell"/>
</dbReference>
<evidence type="ECO:0000256" key="2">
    <source>
        <dbReference type="ARBA" id="ARBA00022490"/>
    </source>
</evidence>
<dbReference type="PANTHER" id="PTHR19960">
    <property type="entry name" value="TEKTIN"/>
    <property type="match status" value="1"/>
</dbReference>
<proteinExistence type="inferred from homology"/>
<dbReference type="GO" id="GO:0015630">
    <property type="term" value="C:microtubule cytoskeleton"/>
    <property type="evidence" value="ECO:0007669"/>
    <property type="project" value="UniProtKB-UniRule"/>
</dbReference>
<evidence type="ECO:0000313" key="7">
    <source>
        <dbReference type="WBParaSite" id="BXY_1422400.1"/>
    </source>
</evidence>
<keyword evidence="2" id="KW-0963">Cytoplasm</keyword>
<dbReference type="GO" id="GO:0060294">
    <property type="term" value="P:cilium movement involved in cell motility"/>
    <property type="evidence" value="ECO:0007669"/>
    <property type="project" value="UniProtKB-UniRule"/>
</dbReference>
<organism evidence="6 7">
    <name type="scientific">Bursaphelenchus xylophilus</name>
    <name type="common">Pinewood nematode worm</name>
    <name type="synonym">Aphelenchoides xylophilus</name>
    <dbReference type="NCBI Taxonomy" id="6326"/>
    <lineage>
        <taxon>Eukaryota</taxon>
        <taxon>Metazoa</taxon>
        <taxon>Ecdysozoa</taxon>
        <taxon>Nematoda</taxon>
        <taxon>Chromadorea</taxon>
        <taxon>Rhabditida</taxon>
        <taxon>Tylenchina</taxon>
        <taxon>Tylenchomorpha</taxon>
        <taxon>Aphelenchoidea</taxon>
        <taxon>Aphelenchoididae</taxon>
        <taxon>Bursaphelenchus</taxon>
    </lineage>
</organism>
<name>A0A1I7SME0_BURXY</name>
<dbReference type="GO" id="GO:0060271">
    <property type="term" value="P:cilium assembly"/>
    <property type="evidence" value="ECO:0007669"/>
    <property type="project" value="UniProtKB-UniRule"/>
</dbReference>
<dbReference type="InterPro" id="IPR048256">
    <property type="entry name" value="Tektin-like"/>
</dbReference>
<evidence type="ECO:0000256" key="3">
    <source>
        <dbReference type="ARBA" id="ARBA00023054"/>
    </source>
</evidence>
<comment type="subcellular location">
    <subcellularLocation>
        <location evidence="4">Cytoplasm</location>
        <location evidence="4">Cytoskeleton</location>
        <location evidence="4">Cilium axoneme</location>
    </subcellularLocation>
</comment>
<dbReference type="PANTHER" id="PTHR19960:SF12">
    <property type="entry name" value="TEKTIN-4"/>
    <property type="match status" value="1"/>
</dbReference>
<accession>A0A1I7SME0</accession>
<dbReference type="WBParaSite" id="BXY_1422400.1">
    <property type="protein sequence ID" value="BXY_1422400.1"/>
    <property type="gene ID" value="BXY_1422400"/>
</dbReference>
<sequence length="299" mass="34637">MQVATKEDYDDPAEVLRVARLAVKEANNRAMRLQNATTQQLVQRVKDLKYWSSEIDRELQDLKDDNEDIVRYFRKLSSCQVVTQDAVKCNEACFAVRRKRIHVDSHDRVDSALGKEKEVIHDCIKQMKEFNAIVEKQLEINDQSKNRLLRDYTLKQEAVNLDHRAAAFGADPRYVGKRAQPGEVDYRDTVPLQRMSDYQEWIENTAVNLNNSSKARAKSRKIVQKLINSTREFAQAMRQEAINVENTLKDSIRNWTEWRDSLQAQLKDKDKEVKVADAAINEIQYSLQLNGSPLQVSQI</sequence>
<dbReference type="GO" id="GO:0005634">
    <property type="term" value="C:nucleus"/>
    <property type="evidence" value="ECO:0007669"/>
    <property type="project" value="TreeGrafter"/>
</dbReference>
<keyword evidence="4" id="KW-0966">Cell projection</keyword>
<dbReference type="Proteomes" id="UP000095284">
    <property type="component" value="Unplaced"/>
</dbReference>
<feature type="coiled-coil region" evidence="5">
    <location>
        <begin position="234"/>
        <end position="279"/>
    </location>
</feature>